<proteinExistence type="predicted"/>
<gene>
    <name evidence="1" type="ORF">DNG_09940</name>
</gene>
<keyword evidence="2" id="KW-1185">Reference proteome</keyword>
<dbReference type="Gene3D" id="1.20.910.10">
    <property type="entry name" value="Heme oxygenase-like"/>
    <property type="match status" value="1"/>
</dbReference>
<dbReference type="AlphaFoldDB" id="A0AAE8SZR9"/>
<dbReference type="Proteomes" id="UP001187682">
    <property type="component" value="Unassembled WGS sequence"/>
</dbReference>
<reference evidence="1" key="1">
    <citation type="submission" date="2018-03" db="EMBL/GenBank/DDBJ databases">
        <authorList>
            <person name="Guldener U."/>
        </authorList>
    </citation>
    <scope>NUCLEOTIDE SEQUENCE</scope>
</reference>
<dbReference type="InterPro" id="IPR053261">
    <property type="entry name" value="Polyketide-peptide_reg"/>
</dbReference>
<comment type="caution">
    <text evidence="1">The sequence shown here is derived from an EMBL/GenBank/DDBJ whole genome shotgun (WGS) entry which is preliminary data.</text>
</comment>
<dbReference type="CDD" id="cd19357">
    <property type="entry name" value="TenA_E_At3g16990-like"/>
    <property type="match status" value="1"/>
</dbReference>
<dbReference type="PANTHER" id="PTHR41813">
    <property type="entry name" value="REGULATOR PAB1642, PUTATIVE (AFU_ORTHOLOGUE AFUA_3G11955)-RELATED"/>
    <property type="match status" value="1"/>
</dbReference>
<name>A0AAE8SZR9_9PEZI</name>
<evidence type="ECO:0000313" key="2">
    <source>
        <dbReference type="Proteomes" id="UP001187682"/>
    </source>
</evidence>
<dbReference type="InterPro" id="IPR016084">
    <property type="entry name" value="Haem_Oase-like_multi-hlx"/>
</dbReference>
<dbReference type="SUPFAM" id="SSF48613">
    <property type="entry name" value="Heme oxygenase-like"/>
    <property type="match status" value="1"/>
</dbReference>
<organism evidence="1 2">
    <name type="scientific">Cephalotrichum gorgonifer</name>
    <dbReference type="NCBI Taxonomy" id="2041049"/>
    <lineage>
        <taxon>Eukaryota</taxon>
        <taxon>Fungi</taxon>
        <taxon>Dikarya</taxon>
        <taxon>Ascomycota</taxon>
        <taxon>Pezizomycotina</taxon>
        <taxon>Sordariomycetes</taxon>
        <taxon>Hypocreomycetidae</taxon>
        <taxon>Microascales</taxon>
        <taxon>Microascaceae</taxon>
        <taxon>Cephalotrichum</taxon>
    </lineage>
</organism>
<protein>
    <submittedName>
        <fullName evidence="1">Related to transcription regulator PAB1642</fullName>
    </submittedName>
</protein>
<evidence type="ECO:0000313" key="1">
    <source>
        <dbReference type="EMBL" id="SPO07246.1"/>
    </source>
</evidence>
<accession>A0AAE8SZR9</accession>
<sequence>MTPPIPAPTLTSRLLNSDPAAFSKATQSAFLRSAALGQLQKDTLGTWLANDRLYIHSYIKAAGLLLAFLEYPQAIPKSGAGADAFTVRLLEWVIDALVNIRREEKFFLDAASRYGIPIDLPIGEDGRASDAAKLEGLRRFEDLFGSVSPGNGSLPWLEAAVLFYATEKAYLEAWTWAKSQLVEQDPSEDADGGALRVEFIPNWTSKEFVVFVDQLGDIIDEAVSEQVGIHGVRTMEELSDRALKVWARVLAAEEVFWPEVPGAV</sequence>
<dbReference type="EMBL" id="ONZQ02000019">
    <property type="protein sequence ID" value="SPO07246.1"/>
    <property type="molecule type" value="Genomic_DNA"/>
</dbReference>
<dbReference type="PANTHER" id="PTHR41813:SF2">
    <property type="entry name" value="REGULATOR PAB1642, PUTATIVE (AFU_ORTHOLOGUE AFUA_3G11955)-RELATED"/>
    <property type="match status" value="1"/>
</dbReference>